<dbReference type="EMBL" id="JELW01000151">
    <property type="protein sequence ID" value="EXU94790.1"/>
    <property type="molecule type" value="Genomic_DNA"/>
</dbReference>
<name>A0A014MUI2_9HYPO</name>
<dbReference type="AlphaFoldDB" id="A0A014MUI2"/>
<evidence type="ECO:0000313" key="2">
    <source>
        <dbReference type="EMBL" id="EXU94790.1"/>
    </source>
</evidence>
<organism evidence="2 3">
    <name type="scientific">Metarhizium robertsii</name>
    <dbReference type="NCBI Taxonomy" id="568076"/>
    <lineage>
        <taxon>Eukaryota</taxon>
        <taxon>Fungi</taxon>
        <taxon>Dikarya</taxon>
        <taxon>Ascomycota</taxon>
        <taxon>Pezizomycotina</taxon>
        <taxon>Sordariomycetes</taxon>
        <taxon>Hypocreomycetidae</taxon>
        <taxon>Hypocreales</taxon>
        <taxon>Clavicipitaceae</taxon>
        <taxon>Metarhizium</taxon>
    </lineage>
</organism>
<sequence>MQQDAPIPALGSSQLNTDFTFRPRPQNKDLQYVQRSKSPSRGPPDGRVEHVEAARPEAAPAISGGHRIYRQANSQKQLQDVLKRAAGVEAAQVQVRRQRELDHLVRASTSHARTNHVKDNSHEPRLQQQDSGQKKIFAAKSAASRAGDDTATWMESQVKPLPEIQQSQDSAVSISSTPTRETTPGTQLPESSLAQSPPRVPKMTDTYRPSVPRNEARGSGLARDGGYISETPSPGPPPQARLQAPSSMEEDSLAAAPWELPQYQHISRADASNEPRTPPRSQTGDRDRESSIPGIEALNLGDRSSLASTTSEKSVRDRSPIPLLEAFLARFPITIRRLFDIDSAWFAPLSLAVIRAPNDFRLTFLPRFSLHISTDQVVQPHRLSLERTRHVLGSFQTGPVRFSAFVLFPSSADSPRSKMSASSNTLSHERLQEFYDEIIFPAIREAIKDPFHQEIPQSFYMVYAMSRSSQEKPATGQRSDLARFWSLVVEKANLLRIPTKGGENVAYFKNPRLLFQAHDLKNTFARPRLHETFSSFGDTALAGLDPDQLDMRSCWIDIGARYYADGPGVRQRGGTEPITLLWKSQCNRHLHESLVKIAPGSPLSATHFRSFLLRDTGNVMFKTIRSRTVDARHPDSRQPGVTRVKAYNSNKRIFGLLIDRNYSLYNSPSLLLAALNQDMIQDLDSVSKRSGPEAVMNYGVRKELTFCLSAILKEWSDSSFDTSRNTHTSPFSRVLQLGPDSDVHCPIWMLPTRDLKDLIFTQAARLVLPLDHLFQLLVYTFSSERDYNFDKWIWLSTWNMEKSRGEFWERRGRGLEAPIKASGMLWIPRDLIDWRRGHVALAALIDLYIPRSPLQSRLTSQKN</sequence>
<dbReference type="eggNOG" id="KOG0351">
    <property type="taxonomic scope" value="Eukaryota"/>
</dbReference>
<evidence type="ECO:0000313" key="3">
    <source>
        <dbReference type="Proteomes" id="UP000030151"/>
    </source>
</evidence>
<feature type="region of interest" description="Disordered" evidence="1">
    <location>
        <begin position="266"/>
        <end position="315"/>
    </location>
</feature>
<dbReference type="HOGENOM" id="CLU_006222_0_0_1"/>
<feature type="compositionally biased region" description="Polar residues" evidence="1">
    <location>
        <begin position="164"/>
        <end position="195"/>
    </location>
</feature>
<gene>
    <name evidence="2" type="ORF">X797_012134</name>
</gene>
<accession>A0A014MUI2</accession>
<proteinExistence type="predicted"/>
<feature type="compositionally biased region" description="Basic and acidic residues" evidence="1">
    <location>
        <begin position="116"/>
        <end position="125"/>
    </location>
</feature>
<comment type="caution">
    <text evidence="2">The sequence shown here is derived from an EMBL/GenBank/DDBJ whole genome shotgun (WGS) entry which is preliminary data.</text>
</comment>
<feature type="region of interest" description="Disordered" evidence="1">
    <location>
        <begin position="105"/>
        <end position="253"/>
    </location>
</feature>
<reference evidence="2 3" key="1">
    <citation type="submission" date="2014-02" db="EMBL/GenBank/DDBJ databases">
        <title>The genome sequence of the entomopathogenic fungus Metarhizium robertsii ARSEF 2575.</title>
        <authorList>
            <person name="Giuliano Garisto Donzelli B."/>
            <person name="Roe B.A."/>
            <person name="Macmil S.L."/>
            <person name="Krasnoff S.B."/>
            <person name="Gibson D.M."/>
        </authorList>
    </citation>
    <scope>NUCLEOTIDE SEQUENCE [LARGE SCALE GENOMIC DNA]</scope>
    <source>
        <strain evidence="2 3">ARSEF 2575</strain>
    </source>
</reference>
<evidence type="ECO:0000256" key="1">
    <source>
        <dbReference type="SAM" id="MobiDB-lite"/>
    </source>
</evidence>
<dbReference type="OrthoDB" id="5096121at2759"/>
<feature type="region of interest" description="Disordered" evidence="1">
    <location>
        <begin position="1"/>
        <end position="66"/>
    </location>
</feature>
<feature type="compositionally biased region" description="Basic and acidic residues" evidence="1">
    <location>
        <begin position="44"/>
        <end position="55"/>
    </location>
</feature>
<protein>
    <submittedName>
        <fullName evidence="2">Uncharacterized protein</fullName>
    </submittedName>
</protein>
<feature type="non-terminal residue" evidence="2">
    <location>
        <position position="863"/>
    </location>
</feature>
<dbReference type="Proteomes" id="UP000030151">
    <property type="component" value="Unassembled WGS sequence"/>
</dbReference>